<sequence length="199" mass="23231">MIKIPLLLCHELGFDRDEYKDTSHEEIQKKIYKSDYGVMFCYLIQKNILKMDFFKDFLAKSKEPLREITRLNKQIDRLDDSPNESNQEGLKKEVDKKFAKLKNQQASLTTFWWFFYAWYAIKSIFGSKVFVRVKNSKKLLMAFGKNKSWSSSVEKSLAERLASDIKSPAETILERVVSYSIKSAEELQECVEVVAPSTK</sequence>
<proteinExistence type="predicted"/>
<feature type="transmembrane region" description="Helical" evidence="1">
    <location>
        <begin position="111"/>
        <end position="131"/>
    </location>
</feature>
<dbReference type="RefSeq" id="WP_258568133.1">
    <property type="nucleotide sequence ID" value="NZ_CP092900.1"/>
</dbReference>
<evidence type="ECO:0000313" key="3">
    <source>
        <dbReference type="Proteomes" id="UP001055955"/>
    </source>
</evidence>
<keyword evidence="1" id="KW-1133">Transmembrane helix</keyword>
<protein>
    <submittedName>
        <fullName evidence="2">Uncharacterized protein</fullName>
    </submittedName>
</protein>
<dbReference type="EMBL" id="CP092900">
    <property type="protein sequence ID" value="UTC24350.1"/>
    <property type="molecule type" value="Genomic_DNA"/>
</dbReference>
<evidence type="ECO:0000313" key="2">
    <source>
        <dbReference type="EMBL" id="UTC24350.1"/>
    </source>
</evidence>
<gene>
    <name evidence="2" type="ORF">MMH89_03845</name>
</gene>
<keyword evidence="1" id="KW-0472">Membrane</keyword>
<name>A0ABY5DJH0_9GAMM</name>
<accession>A0ABY5DJH0</accession>
<reference evidence="2 3" key="1">
    <citation type="journal article" date="2022" name="Nat. Microbiol.">
        <title>The microbiome of a bacterivorous marine choanoflagellate contains a resource-demanding obligate bacterial associate.</title>
        <authorList>
            <person name="Needham D.M."/>
            <person name="Poirier C."/>
            <person name="Bachy C."/>
            <person name="George E.E."/>
            <person name="Wilken S."/>
            <person name="Yung C.C.M."/>
            <person name="Limardo A.J."/>
            <person name="Morando M."/>
            <person name="Sudek L."/>
            <person name="Malmstrom R.R."/>
            <person name="Keeling P.J."/>
            <person name="Santoro A.E."/>
            <person name="Worden A.Z."/>
        </authorList>
    </citation>
    <scope>NUCLEOTIDE SEQUENCE [LARGE SCALE GENOMIC DNA]</scope>
    <source>
        <strain evidence="2 3">Comchoano-1</strain>
    </source>
</reference>
<organism evidence="2 3">
    <name type="scientific">Candidatus Comchoanobacter bicostacola</name>
    <dbReference type="NCBI Taxonomy" id="2919598"/>
    <lineage>
        <taxon>Bacteria</taxon>
        <taxon>Pseudomonadati</taxon>
        <taxon>Pseudomonadota</taxon>
        <taxon>Gammaproteobacteria</taxon>
        <taxon>Candidatus Comchoanobacterales</taxon>
        <taxon>Candidatus Comchoanobacteraceae</taxon>
        <taxon>Candidatus Comchoanobacter</taxon>
    </lineage>
</organism>
<dbReference type="Proteomes" id="UP001055955">
    <property type="component" value="Chromosome"/>
</dbReference>
<keyword evidence="3" id="KW-1185">Reference proteome</keyword>
<keyword evidence="1" id="KW-0812">Transmembrane</keyword>
<evidence type="ECO:0000256" key="1">
    <source>
        <dbReference type="SAM" id="Phobius"/>
    </source>
</evidence>